<accession>A0A447RGD0</accession>
<dbReference type="AlphaFoldDB" id="A0A447RGD0"/>
<proteinExistence type="predicted"/>
<gene>
    <name evidence="1" type="ORF">NCTC13635_00128</name>
</gene>
<evidence type="ECO:0000313" key="2">
    <source>
        <dbReference type="Proteomes" id="UP000282433"/>
    </source>
</evidence>
<evidence type="ECO:0000313" key="1">
    <source>
        <dbReference type="EMBL" id="VEA98863.1"/>
    </source>
</evidence>
<protein>
    <submittedName>
        <fullName evidence="1">Uncharacterized protein</fullName>
    </submittedName>
</protein>
<name>A0A447RGD0_KLEPN</name>
<dbReference type="EMBL" id="LR134162">
    <property type="protein sequence ID" value="VEA98863.1"/>
    <property type="molecule type" value="Genomic_DNA"/>
</dbReference>
<sequence length="36" mass="4110">MTGQHPLPETLRPDRYFQSDLSLAHRAVSLPGHHFP</sequence>
<organism evidence="1 2">
    <name type="scientific">Klebsiella pneumoniae</name>
    <dbReference type="NCBI Taxonomy" id="573"/>
    <lineage>
        <taxon>Bacteria</taxon>
        <taxon>Pseudomonadati</taxon>
        <taxon>Pseudomonadota</taxon>
        <taxon>Gammaproteobacteria</taxon>
        <taxon>Enterobacterales</taxon>
        <taxon>Enterobacteriaceae</taxon>
        <taxon>Klebsiella/Raoultella group</taxon>
        <taxon>Klebsiella</taxon>
        <taxon>Klebsiella pneumoniae complex</taxon>
    </lineage>
</organism>
<dbReference type="Proteomes" id="UP000282433">
    <property type="component" value="Chromosome"/>
</dbReference>
<reference evidence="1 2" key="1">
    <citation type="submission" date="2018-12" db="EMBL/GenBank/DDBJ databases">
        <authorList>
            <consortium name="Pathogen Informatics"/>
        </authorList>
    </citation>
    <scope>NUCLEOTIDE SEQUENCE [LARGE SCALE GENOMIC DNA]</scope>
    <source>
        <strain evidence="1 2">NCTC13635</strain>
    </source>
</reference>